<gene>
    <name evidence="1" type="ORF">HPB50_000944</name>
</gene>
<dbReference type="Proteomes" id="UP000821845">
    <property type="component" value="Chromosome 10"/>
</dbReference>
<name>A0ACB7TB56_HYAAI</name>
<evidence type="ECO:0000313" key="2">
    <source>
        <dbReference type="Proteomes" id="UP000821845"/>
    </source>
</evidence>
<sequence>MKDQLQAYQAKPDLSNGIPIEMAAPQEPQEGTQRSCSSPADPNTSTKLQTPPKEDTLEVRQPEVEEENGQSPQKPQEQGSATKTTLQSNENALPGDYVADRATEAASGSKEQAGEASSTEKAGKKGQRTEAESNRAAANGRPNTNSQKARRQESKKAAPDSTPEILIIGDGNVPRIAGALRRIWDNTVHVEQRFERKATSDRLQHLLRRHNDRKSHGAGLVVIHAGIQDVLNGSQPGDIAQAIRESVAPSTQRLVICSAPEVATRGKEMRAKAMLLNTELRKVCGTLKATFVDLSDMLAGDRRLAQDGIHYLSATTRQVATLLAQVIRPFLGLQGPRKSSGKPNHTPRGKSDPNVTAPETPTATPQPQGMKFMTRSMPHREFSGNIQDLPQPIYLMNTAHLPTQSTQPYQPRPHPAPQTWIPHQGSNHPAMVPWQPPGTGAHPDLFHMVGDMVRQQVALQWPQLVT</sequence>
<organism evidence="1 2">
    <name type="scientific">Hyalomma asiaticum</name>
    <name type="common">Tick</name>
    <dbReference type="NCBI Taxonomy" id="266040"/>
    <lineage>
        <taxon>Eukaryota</taxon>
        <taxon>Metazoa</taxon>
        <taxon>Ecdysozoa</taxon>
        <taxon>Arthropoda</taxon>
        <taxon>Chelicerata</taxon>
        <taxon>Arachnida</taxon>
        <taxon>Acari</taxon>
        <taxon>Parasitiformes</taxon>
        <taxon>Ixodida</taxon>
        <taxon>Ixodoidea</taxon>
        <taxon>Ixodidae</taxon>
        <taxon>Hyalomminae</taxon>
        <taxon>Hyalomma</taxon>
    </lineage>
</organism>
<comment type="caution">
    <text evidence="1">The sequence shown here is derived from an EMBL/GenBank/DDBJ whole genome shotgun (WGS) entry which is preliminary data.</text>
</comment>
<accession>A0ACB7TB56</accession>
<dbReference type="EMBL" id="CM023490">
    <property type="protein sequence ID" value="KAH6942099.1"/>
    <property type="molecule type" value="Genomic_DNA"/>
</dbReference>
<reference evidence="1" key="1">
    <citation type="submission" date="2020-05" db="EMBL/GenBank/DDBJ databases">
        <title>Large-scale comparative analyses of tick genomes elucidate their genetic diversity and vector capacities.</title>
        <authorList>
            <person name="Jia N."/>
            <person name="Wang J."/>
            <person name="Shi W."/>
            <person name="Du L."/>
            <person name="Sun Y."/>
            <person name="Zhan W."/>
            <person name="Jiang J."/>
            <person name="Wang Q."/>
            <person name="Zhang B."/>
            <person name="Ji P."/>
            <person name="Sakyi L.B."/>
            <person name="Cui X."/>
            <person name="Yuan T."/>
            <person name="Jiang B."/>
            <person name="Yang W."/>
            <person name="Lam T.T.-Y."/>
            <person name="Chang Q."/>
            <person name="Ding S."/>
            <person name="Wang X."/>
            <person name="Zhu J."/>
            <person name="Ruan X."/>
            <person name="Zhao L."/>
            <person name="Wei J."/>
            <person name="Que T."/>
            <person name="Du C."/>
            <person name="Cheng J."/>
            <person name="Dai P."/>
            <person name="Han X."/>
            <person name="Huang E."/>
            <person name="Gao Y."/>
            <person name="Liu J."/>
            <person name="Shao H."/>
            <person name="Ye R."/>
            <person name="Li L."/>
            <person name="Wei W."/>
            <person name="Wang X."/>
            <person name="Wang C."/>
            <person name="Yang T."/>
            <person name="Huo Q."/>
            <person name="Li W."/>
            <person name="Guo W."/>
            <person name="Chen H."/>
            <person name="Zhou L."/>
            <person name="Ni X."/>
            <person name="Tian J."/>
            <person name="Zhou Y."/>
            <person name="Sheng Y."/>
            <person name="Liu T."/>
            <person name="Pan Y."/>
            <person name="Xia L."/>
            <person name="Li J."/>
            <person name="Zhao F."/>
            <person name="Cao W."/>
        </authorList>
    </citation>
    <scope>NUCLEOTIDE SEQUENCE</scope>
    <source>
        <strain evidence="1">Hyas-2018</strain>
    </source>
</reference>
<evidence type="ECO:0000313" key="1">
    <source>
        <dbReference type="EMBL" id="KAH6942099.1"/>
    </source>
</evidence>
<keyword evidence="2" id="KW-1185">Reference proteome</keyword>
<proteinExistence type="predicted"/>
<protein>
    <submittedName>
        <fullName evidence="1">Uncharacterized protein</fullName>
    </submittedName>
</protein>